<evidence type="ECO:0000256" key="3">
    <source>
        <dbReference type="ARBA" id="ARBA00023163"/>
    </source>
</evidence>
<dbReference type="InterPro" id="IPR054129">
    <property type="entry name" value="DesT_TetR_C"/>
</dbReference>
<dbReference type="Pfam" id="PF00440">
    <property type="entry name" value="TetR_N"/>
    <property type="match status" value="1"/>
</dbReference>
<dbReference type="Proteomes" id="UP000238296">
    <property type="component" value="Unassembled WGS sequence"/>
</dbReference>
<keyword evidence="2 4" id="KW-0238">DNA-binding</keyword>
<evidence type="ECO:0000256" key="4">
    <source>
        <dbReference type="PROSITE-ProRule" id="PRU00335"/>
    </source>
</evidence>
<dbReference type="InterPro" id="IPR009057">
    <property type="entry name" value="Homeodomain-like_sf"/>
</dbReference>
<feature type="DNA-binding region" description="H-T-H motif" evidence="4">
    <location>
        <begin position="57"/>
        <end position="76"/>
    </location>
</feature>
<evidence type="ECO:0000259" key="5">
    <source>
        <dbReference type="PROSITE" id="PS50977"/>
    </source>
</evidence>
<reference evidence="6 7" key="1">
    <citation type="journal article" date="2017" name="Int. J. Syst. Evol. Microbiol.">
        <title>Mycobacterium talmoniae sp. nov., a slowly growing mycobacterium isolated from human respiratory samples.</title>
        <authorList>
            <person name="Davidson R.M."/>
            <person name="DeGroote M.A."/>
            <person name="Marola J.L."/>
            <person name="Buss S."/>
            <person name="Jones V."/>
            <person name="McNeil M.R."/>
            <person name="Freifeld A.G."/>
            <person name="Elaine Epperson L."/>
            <person name="Hasan N.A."/>
            <person name="Jackson M."/>
            <person name="Iwen P.C."/>
            <person name="Salfinger M."/>
            <person name="Strong M."/>
        </authorList>
    </citation>
    <scope>NUCLEOTIDE SEQUENCE [LARGE SCALE GENOMIC DNA]</scope>
    <source>
        <strain evidence="6 7">ATCC BAA-2683</strain>
    </source>
</reference>
<evidence type="ECO:0000313" key="7">
    <source>
        <dbReference type="Proteomes" id="UP000238296"/>
    </source>
</evidence>
<dbReference type="AlphaFoldDB" id="A0A2S8BR70"/>
<organism evidence="6 7">
    <name type="scientific">Mycobacterium talmoniae</name>
    <dbReference type="NCBI Taxonomy" id="1858794"/>
    <lineage>
        <taxon>Bacteria</taxon>
        <taxon>Bacillati</taxon>
        <taxon>Actinomycetota</taxon>
        <taxon>Actinomycetes</taxon>
        <taxon>Mycobacteriales</taxon>
        <taxon>Mycobacteriaceae</taxon>
        <taxon>Mycobacterium</taxon>
    </lineage>
</organism>
<dbReference type="EMBL" id="PPEA01000091">
    <property type="protein sequence ID" value="PQM49178.1"/>
    <property type="molecule type" value="Genomic_DNA"/>
</dbReference>
<feature type="domain" description="HTH tetR-type" evidence="5">
    <location>
        <begin position="35"/>
        <end position="94"/>
    </location>
</feature>
<dbReference type="InterPro" id="IPR036271">
    <property type="entry name" value="Tet_transcr_reg_TetR-rel_C_sf"/>
</dbReference>
<dbReference type="PROSITE" id="PS50977">
    <property type="entry name" value="HTH_TETR_2"/>
    <property type="match status" value="1"/>
</dbReference>
<dbReference type="PANTHER" id="PTHR30055:SF160">
    <property type="entry name" value="TRANSCRIPTIONAL REGULATORY PROTEIN (PROBABLY ASNC-FAMILY)-RELATED"/>
    <property type="match status" value="1"/>
</dbReference>
<keyword evidence="1" id="KW-0805">Transcription regulation</keyword>
<dbReference type="GO" id="GO:0003700">
    <property type="term" value="F:DNA-binding transcription factor activity"/>
    <property type="evidence" value="ECO:0007669"/>
    <property type="project" value="TreeGrafter"/>
</dbReference>
<keyword evidence="3" id="KW-0804">Transcription</keyword>
<comment type="caution">
    <text evidence="6">The sequence shown here is derived from an EMBL/GenBank/DDBJ whole genome shotgun (WGS) entry which is preliminary data.</text>
</comment>
<evidence type="ECO:0000256" key="2">
    <source>
        <dbReference type="ARBA" id="ARBA00023125"/>
    </source>
</evidence>
<dbReference type="Gene3D" id="1.10.357.10">
    <property type="entry name" value="Tetracycline Repressor, domain 2"/>
    <property type="match status" value="1"/>
</dbReference>
<dbReference type="Pfam" id="PF21943">
    <property type="entry name" value="TetR_C_46"/>
    <property type="match status" value="1"/>
</dbReference>
<evidence type="ECO:0000256" key="1">
    <source>
        <dbReference type="ARBA" id="ARBA00023015"/>
    </source>
</evidence>
<dbReference type="GO" id="GO:0000976">
    <property type="term" value="F:transcription cis-regulatory region binding"/>
    <property type="evidence" value="ECO:0007669"/>
    <property type="project" value="TreeGrafter"/>
</dbReference>
<accession>A0A2S8BR70</accession>
<dbReference type="SUPFAM" id="SSF46689">
    <property type="entry name" value="Homeodomain-like"/>
    <property type="match status" value="1"/>
</dbReference>
<gene>
    <name evidence="6" type="ORF">C1Y40_00602</name>
</gene>
<evidence type="ECO:0000313" key="6">
    <source>
        <dbReference type="EMBL" id="PQM49178.1"/>
    </source>
</evidence>
<proteinExistence type="predicted"/>
<dbReference type="InterPro" id="IPR050109">
    <property type="entry name" value="HTH-type_TetR-like_transc_reg"/>
</dbReference>
<dbReference type="SUPFAM" id="SSF48498">
    <property type="entry name" value="Tetracyclin repressor-like, C-terminal domain"/>
    <property type="match status" value="1"/>
</dbReference>
<name>A0A2S8BR70_9MYCO</name>
<dbReference type="PANTHER" id="PTHR30055">
    <property type="entry name" value="HTH-TYPE TRANSCRIPTIONAL REGULATOR RUTR"/>
    <property type="match status" value="1"/>
</dbReference>
<protein>
    <submittedName>
        <fullName evidence="6">Putative HTH-type transcriptional regulator</fullName>
    </submittedName>
</protein>
<dbReference type="InterPro" id="IPR001647">
    <property type="entry name" value="HTH_TetR"/>
</dbReference>
<sequence>MNYDGQVSTEAASGRGRLPALTGDARVDRWREHRAAVRAELIEATLRAIEEYGPDLSIDDVVKTAGVPRPKLYRFFDDKDTLFAAVAERVQELIIERVVPRFDVAGTAQQMVRSALTAYVDLVDERPNVFRFLVGSHFRDERSAADLIDGGRPLSDATVAVWAGVIRARGGDDADLEYAVDAALGAVALGVLRWLNTPTIGKDALVEQLTTFLWGALSATAAGRGVVVDPDETLLPADQAD</sequence>